<dbReference type="PANTHER" id="PTHR35040:SF7">
    <property type="entry name" value="FIBRONECTIN TYPE-III DOMAIN-CONTAINING PROTEIN-RELATED"/>
    <property type="match status" value="1"/>
</dbReference>
<dbReference type="InterPro" id="IPR003961">
    <property type="entry name" value="FN3_dom"/>
</dbReference>
<dbReference type="InterPro" id="IPR036116">
    <property type="entry name" value="FN3_sf"/>
</dbReference>
<feature type="domain" description="Fibronectin type-III" evidence="2">
    <location>
        <begin position="648"/>
        <end position="732"/>
    </location>
</feature>
<feature type="chain" id="PRO_5045713694" evidence="1">
    <location>
        <begin position="27"/>
        <end position="1001"/>
    </location>
</feature>
<comment type="caution">
    <text evidence="3">The sequence shown here is derived from an EMBL/GenBank/DDBJ whole genome shotgun (WGS) entry which is preliminary data.</text>
</comment>
<dbReference type="Pfam" id="PF15474">
    <property type="entry name" value="MU117"/>
    <property type="match status" value="1"/>
</dbReference>
<dbReference type="Gene3D" id="2.60.40.10">
    <property type="entry name" value="Immunoglobulins"/>
    <property type="match status" value="1"/>
</dbReference>
<keyword evidence="4" id="KW-1185">Reference proteome</keyword>
<organism evidence="3 4">
    <name type="scientific">Aspergillus keveii</name>
    <dbReference type="NCBI Taxonomy" id="714993"/>
    <lineage>
        <taxon>Eukaryota</taxon>
        <taxon>Fungi</taxon>
        <taxon>Dikarya</taxon>
        <taxon>Ascomycota</taxon>
        <taxon>Pezizomycotina</taxon>
        <taxon>Eurotiomycetes</taxon>
        <taxon>Eurotiomycetidae</taxon>
        <taxon>Eurotiales</taxon>
        <taxon>Aspergillaceae</taxon>
        <taxon>Aspergillus</taxon>
        <taxon>Aspergillus subgen. Nidulantes</taxon>
    </lineage>
</organism>
<gene>
    <name evidence="3" type="ORF">BJX66DRAFT_329526</name>
</gene>
<evidence type="ECO:0000313" key="4">
    <source>
        <dbReference type="Proteomes" id="UP001610563"/>
    </source>
</evidence>
<dbReference type="InterPro" id="IPR013783">
    <property type="entry name" value="Ig-like_fold"/>
</dbReference>
<dbReference type="Proteomes" id="UP001610563">
    <property type="component" value="Unassembled WGS sequence"/>
</dbReference>
<reference evidence="3 4" key="1">
    <citation type="submission" date="2024-07" db="EMBL/GenBank/DDBJ databases">
        <title>Section-level genome sequencing and comparative genomics of Aspergillus sections Usti and Cavernicolus.</title>
        <authorList>
            <consortium name="Lawrence Berkeley National Laboratory"/>
            <person name="Nybo J.L."/>
            <person name="Vesth T.C."/>
            <person name="Theobald S."/>
            <person name="Frisvad J.C."/>
            <person name="Larsen T.O."/>
            <person name="Kjaerboelling I."/>
            <person name="Rothschild-Mancinelli K."/>
            <person name="Lyhne E.K."/>
            <person name="Kogle M.E."/>
            <person name="Barry K."/>
            <person name="Clum A."/>
            <person name="Na H."/>
            <person name="Ledsgaard L."/>
            <person name="Lin J."/>
            <person name="Lipzen A."/>
            <person name="Kuo A."/>
            <person name="Riley R."/>
            <person name="Mondo S."/>
            <person name="Labutti K."/>
            <person name="Haridas S."/>
            <person name="Pangalinan J."/>
            <person name="Salamov A.A."/>
            <person name="Simmons B.A."/>
            <person name="Magnuson J.K."/>
            <person name="Chen J."/>
            <person name="Drula E."/>
            <person name="Henrissat B."/>
            <person name="Wiebenga A."/>
            <person name="Lubbers R.J."/>
            <person name="Gomes A.C."/>
            <person name="Makela M.R."/>
            <person name="Stajich J."/>
            <person name="Grigoriev I.V."/>
            <person name="Mortensen U.H."/>
            <person name="De Vries R.P."/>
            <person name="Baker S.E."/>
            <person name="Andersen M.R."/>
        </authorList>
    </citation>
    <scope>NUCLEOTIDE SEQUENCE [LARGE SCALE GENOMIC DNA]</scope>
    <source>
        <strain evidence="3 4">CBS 209.92</strain>
    </source>
</reference>
<dbReference type="InterPro" id="IPR021986">
    <property type="entry name" value="Spherulin4"/>
</dbReference>
<dbReference type="Pfam" id="PF00041">
    <property type="entry name" value="fn3"/>
    <property type="match status" value="1"/>
</dbReference>
<dbReference type="SMART" id="SM00060">
    <property type="entry name" value="FN3"/>
    <property type="match status" value="1"/>
</dbReference>
<evidence type="ECO:0000256" key="1">
    <source>
        <dbReference type="SAM" id="SignalP"/>
    </source>
</evidence>
<dbReference type="CDD" id="cd00063">
    <property type="entry name" value="FN3"/>
    <property type="match status" value="1"/>
</dbReference>
<dbReference type="Pfam" id="PF12138">
    <property type="entry name" value="Spherulin4"/>
    <property type="match status" value="1"/>
</dbReference>
<keyword evidence="1" id="KW-0732">Signal</keyword>
<dbReference type="SUPFAM" id="SSF49265">
    <property type="entry name" value="Fibronectin type III"/>
    <property type="match status" value="1"/>
</dbReference>
<proteinExistence type="predicted"/>
<evidence type="ECO:0000313" key="3">
    <source>
        <dbReference type="EMBL" id="KAL2785108.1"/>
    </source>
</evidence>
<evidence type="ECO:0000259" key="2">
    <source>
        <dbReference type="PROSITE" id="PS50853"/>
    </source>
</evidence>
<dbReference type="EMBL" id="JBFTWV010000155">
    <property type="protein sequence ID" value="KAL2785108.1"/>
    <property type="molecule type" value="Genomic_DNA"/>
</dbReference>
<dbReference type="InterPro" id="IPR029167">
    <property type="entry name" value="Mug117"/>
</dbReference>
<name>A0ABR4FPB6_9EURO</name>
<protein>
    <submittedName>
        <fullName evidence="3">Meiotically up-regulated gene family-domain-containing protein</fullName>
    </submittedName>
</protein>
<dbReference type="PANTHER" id="PTHR35040">
    <property type="match status" value="1"/>
</dbReference>
<accession>A0ABR4FPB6</accession>
<sequence>MPTSRDLFVHHALVFLFLIISRCADGKDDYFYVGDLAQYTTNGVPTPSLTGSVIEATATGDPSENGILLFLSPDMEASLRGVMDSKCDAKIDTECYQAVIDVLEDPSTVLQSQDLQKRGLNPTELIIGGVVLIAGFLWPIVYGDEHKIPDPLKIPPAQIEDSFDLETATAIVVVTDNKTPMTVTQPPEQDQATGPPAVITTFASSGNGASAGDVEIQLVPSVASHLQLLLSRPDTGSCDLEDDFFNSNMLHVRDLDLNNVICGAQAILADELDHDGYPNWLLINPARLPWTNAEVVAAVNTLIRWALNSATRLNTAITGGELQGLAVGAFALSWLYYNNGLVAARNVIPGASLRGGPSATQCPMQTAVQCGAECGVFPWAPQWDCTTACSTVTSCNAQSRISTTATTTFSAGSSATEVPSSDKGQQIAVASYINPLADPAAWNRLIAYDPNKMPILVANVVNGPDSAVDSDWADVITRGAASGKTVLGYVRTGYLGVSVQKFTTRLGSGNLADWTAQIEEDIDMWYNLYGNSIGGIFFDEDTMDTLLTFELSYDAYKNSYTPNNWTPKDPRKLWHIVYDVPESAVGEVVKLAKDRGAAFLQLTNDVLPNPYDTLPGESYVQSMMDAIEGGVPLNDLPSSWRSGGSAAAVSGLSILSSDYSSAKLSWNAASNALGYHVYSGDNLIASIPGSMTTITVGGLKAGSTYTLHVSAVGGSGTLGSPSNSVTVTTKALPLGKTITNYASKPQADTTTFTADILVPYAFIRLYVWDSVGCEFDTNPGWSVNFKIDEYVCTHYMVEGTTLYKYSGTLPKGSTAPPWSWSPVGPITLDITGYTYTWTIPLGTSTINTGKFVVQAQGYNPLTNVFYPEPGAYDCKGSSLCTTPGLLAWCDHAVNTLYRGDDEFYSTESGSLSGNCWGDQVRGCGVFIQGDGCRISGNDMWNAYQNIRDVGGCAKCGSFHRDDGCLITINYVYSCDNHSARMGLLSAMAPGNITNSSAVSAG</sequence>
<dbReference type="PROSITE" id="PS50853">
    <property type="entry name" value="FN3"/>
    <property type="match status" value="1"/>
</dbReference>
<feature type="signal peptide" evidence="1">
    <location>
        <begin position="1"/>
        <end position="26"/>
    </location>
</feature>